<protein>
    <recommendedName>
        <fullName evidence="4">FlgO domain-containing protein</fullName>
    </recommendedName>
</protein>
<keyword evidence="1" id="KW-0732">Signal</keyword>
<keyword evidence="3" id="KW-1185">Reference proteome</keyword>
<dbReference type="EMBL" id="JAYGJQ010000001">
    <property type="protein sequence ID" value="MEA9355305.1"/>
    <property type="molecule type" value="Genomic_DNA"/>
</dbReference>
<accession>A0ABU5VUK8</accession>
<organism evidence="2 3">
    <name type="scientific">Bacteriovorax antarcticus</name>
    <dbReference type="NCBI Taxonomy" id="3088717"/>
    <lineage>
        <taxon>Bacteria</taxon>
        <taxon>Pseudomonadati</taxon>
        <taxon>Bdellovibrionota</taxon>
        <taxon>Bacteriovoracia</taxon>
        <taxon>Bacteriovoracales</taxon>
        <taxon>Bacteriovoracaceae</taxon>
        <taxon>Bacteriovorax</taxon>
    </lineage>
</organism>
<evidence type="ECO:0000313" key="2">
    <source>
        <dbReference type="EMBL" id="MEA9355305.1"/>
    </source>
</evidence>
<proteinExistence type="predicted"/>
<feature type="signal peptide" evidence="1">
    <location>
        <begin position="1"/>
        <end position="17"/>
    </location>
</feature>
<evidence type="ECO:0000313" key="3">
    <source>
        <dbReference type="Proteomes" id="UP001302274"/>
    </source>
</evidence>
<reference evidence="2 3" key="1">
    <citation type="submission" date="2023-11" db="EMBL/GenBank/DDBJ databases">
        <title>A Novel Polar Bacteriovorax (B. antarcticus) Isolated from the Biocrust in Antarctica.</title>
        <authorList>
            <person name="Mun W."/>
            <person name="Choi S.Y."/>
            <person name="Mitchell R.J."/>
        </authorList>
    </citation>
    <scope>NUCLEOTIDE SEQUENCE [LARGE SCALE GENOMIC DNA]</scope>
    <source>
        <strain evidence="2 3">PP10</strain>
    </source>
</reference>
<sequence>MKKILLLALFVSLNIQAQTMESHINDSVKPLGKMLEGKKGKVVLGTFQSSKSTDTCNPSKAVNSKISAALARANVKTTLASRAVGMDAEQAEISRVTKLSGGSYIVLGTYELNGLKFKIDCALYDHNGASVGACDDVAPITVSAETAESINCPKVETPVVAVPAKTEAETDDSNDPQVKKIDDYICSVIHREYDLKRLVMSLYEQKLYTLEELKGVKAKAATDALDVRKDYCVTLGNFVTCTDYWKGSGAQVFLGDTTALGASKILGWKHPNKAQVKNAVRCLKKDDNWWNP</sequence>
<evidence type="ECO:0008006" key="4">
    <source>
        <dbReference type="Google" id="ProtNLM"/>
    </source>
</evidence>
<dbReference type="RefSeq" id="WP_323574792.1">
    <property type="nucleotide sequence ID" value="NZ_JAYGJQ010000001.1"/>
</dbReference>
<name>A0ABU5VUK8_9BACT</name>
<feature type="chain" id="PRO_5046590796" description="FlgO domain-containing protein" evidence="1">
    <location>
        <begin position="18"/>
        <end position="292"/>
    </location>
</feature>
<dbReference type="Proteomes" id="UP001302274">
    <property type="component" value="Unassembled WGS sequence"/>
</dbReference>
<comment type="caution">
    <text evidence="2">The sequence shown here is derived from an EMBL/GenBank/DDBJ whole genome shotgun (WGS) entry which is preliminary data.</text>
</comment>
<gene>
    <name evidence="2" type="ORF">SHI21_03795</name>
</gene>
<evidence type="ECO:0000256" key="1">
    <source>
        <dbReference type="SAM" id="SignalP"/>
    </source>
</evidence>